<dbReference type="PROSITE" id="PS52016">
    <property type="entry name" value="TONB_DEPENDENT_REC_3"/>
    <property type="match status" value="1"/>
</dbReference>
<dbReference type="AlphaFoldDB" id="A0A5B8YHF8"/>
<dbReference type="KEGG" id="anp:FK178_05695"/>
<dbReference type="InterPro" id="IPR039426">
    <property type="entry name" value="TonB-dep_rcpt-like"/>
</dbReference>
<dbReference type="InterPro" id="IPR012910">
    <property type="entry name" value="Plug_dom"/>
</dbReference>
<dbReference type="Gene3D" id="2.40.170.20">
    <property type="entry name" value="TonB-dependent receptor, beta-barrel domain"/>
    <property type="match status" value="1"/>
</dbReference>
<evidence type="ECO:0000256" key="9">
    <source>
        <dbReference type="ARBA" id="ARBA00023237"/>
    </source>
</evidence>
<dbReference type="GO" id="GO:0044718">
    <property type="term" value="P:siderophore transmembrane transport"/>
    <property type="evidence" value="ECO:0007669"/>
    <property type="project" value="TreeGrafter"/>
</dbReference>
<feature type="domain" description="TonB-dependent receptor-like beta-barrel" evidence="13">
    <location>
        <begin position="212"/>
        <end position="620"/>
    </location>
</feature>
<keyword evidence="5 12" id="KW-0732">Signal</keyword>
<reference evidence="15 16" key="1">
    <citation type="submission" date="2019-08" db="EMBL/GenBank/DDBJ databases">
        <title>Antarcticibacterium arcticum sp. nov., a bacterium isolated from marine sediment of the Canadian Beaufort Sea.</title>
        <authorList>
            <person name="Lee Y.M."/>
            <person name="Baek K."/>
            <person name="Lee D.-H."/>
            <person name="Shin S.C."/>
            <person name="Jin Y.K."/>
            <person name="Park Y."/>
        </authorList>
    </citation>
    <scope>NUCLEOTIDE SEQUENCE [LARGE SCALE GENOMIC DNA]</scope>
    <source>
        <strain evidence="15 16">PAMC 28998</strain>
    </source>
</reference>
<keyword evidence="16" id="KW-1185">Reference proteome</keyword>
<dbReference type="EMBL" id="CP042476">
    <property type="protein sequence ID" value="QED37234.1"/>
    <property type="molecule type" value="Genomic_DNA"/>
</dbReference>
<feature type="chain" id="PRO_5022757301" evidence="12">
    <location>
        <begin position="22"/>
        <end position="646"/>
    </location>
</feature>
<keyword evidence="2 10" id="KW-0813">Transport</keyword>
<evidence type="ECO:0000256" key="11">
    <source>
        <dbReference type="RuleBase" id="RU003357"/>
    </source>
</evidence>
<evidence type="ECO:0000256" key="1">
    <source>
        <dbReference type="ARBA" id="ARBA00004571"/>
    </source>
</evidence>
<feature type="domain" description="TonB-dependent receptor plug" evidence="14">
    <location>
        <begin position="45"/>
        <end position="151"/>
    </location>
</feature>
<keyword evidence="4 10" id="KW-0812">Transmembrane</keyword>
<dbReference type="CDD" id="cd01347">
    <property type="entry name" value="ligand_gated_channel"/>
    <property type="match status" value="1"/>
</dbReference>
<comment type="similarity">
    <text evidence="10 11">Belongs to the TonB-dependent receptor family.</text>
</comment>
<gene>
    <name evidence="15" type="ORF">FK178_05695</name>
</gene>
<evidence type="ECO:0000256" key="5">
    <source>
        <dbReference type="ARBA" id="ARBA00022729"/>
    </source>
</evidence>
<evidence type="ECO:0000259" key="14">
    <source>
        <dbReference type="Pfam" id="PF07715"/>
    </source>
</evidence>
<dbReference type="GO" id="GO:0015344">
    <property type="term" value="F:siderophore uptake transmembrane transporter activity"/>
    <property type="evidence" value="ECO:0007669"/>
    <property type="project" value="TreeGrafter"/>
</dbReference>
<dbReference type="Pfam" id="PF07715">
    <property type="entry name" value="Plug"/>
    <property type="match status" value="1"/>
</dbReference>
<evidence type="ECO:0000256" key="10">
    <source>
        <dbReference type="PROSITE-ProRule" id="PRU01360"/>
    </source>
</evidence>
<dbReference type="OrthoDB" id="9758472at2"/>
<accession>A0A5B8YHF8</accession>
<keyword evidence="9 10" id="KW-0998">Cell outer membrane</keyword>
<keyword evidence="8 15" id="KW-0675">Receptor</keyword>
<dbReference type="RefSeq" id="WP_146831957.1">
    <property type="nucleotide sequence ID" value="NZ_CP042476.1"/>
</dbReference>
<dbReference type="InterPro" id="IPR037066">
    <property type="entry name" value="Plug_dom_sf"/>
</dbReference>
<evidence type="ECO:0000313" key="16">
    <source>
        <dbReference type="Proteomes" id="UP000321954"/>
    </source>
</evidence>
<dbReference type="GO" id="GO:0009279">
    <property type="term" value="C:cell outer membrane"/>
    <property type="evidence" value="ECO:0007669"/>
    <property type="project" value="UniProtKB-SubCell"/>
</dbReference>
<protein>
    <submittedName>
        <fullName evidence="15">TonB-dependent receptor</fullName>
    </submittedName>
</protein>
<evidence type="ECO:0000313" key="15">
    <source>
        <dbReference type="EMBL" id="QED37234.1"/>
    </source>
</evidence>
<organism evidence="15 16">
    <name type="scientific">Antarcticibacterium arcticum</name>
    <dbReference type="NCBI Taxonomy" id="2585771"/>
    <lineage>
        <taxon>Bacteria</taxon>
        <taxon>Pseudomonadati</taxon>
        <taxon>Bacteroidota</taxon>
        <taxon>Flavobacteriia</taxon>
        <taxon>Flavobacteriales</taxon>
        <taxon>Flavobacteriaceae</taxon>
        <taxon>Antarcticibacterium</taxon>
    </lineage>
</organism>
<dbReference type="PANTHER" id="PTHR30069">
    <property type="entry name" value="TONB-DEPENDENT OUTER MEMBRANE RECEPTOR"/>
    <property type="match status" value="1"/>
</dbReference>
<evidence type="ECO:0000259" key="13">
    <source>
        <dbReference type="Pfam" id="PF00593"/>
    </source>
</evidence>
<keyword evidence="3 10" id="KW-1134">Transmembrane beta strand</keyword>
<dbReference type="Gene3D" id="2.170.130.10">
    <property type="entry name" value="TonB-dependent receptor, plug domain"/>
    <property type="match status" value="1"/>
</dbReference>
<dbReference type="Proteomes" id="UP000321954">
    <property type="component" value="Chromosome"/>
</dbReference>
<dbReference type="SUPFAM" id="SSF56935">
    <property type="entry name" value="Porins"/>
    <property type="match status" value="1"/>
</dbReference>
<keyword evidence="6 11" id="KW-0798">TonB box</keyword>
<feature type="signal peptide" evidence="12">
    <location>
        <begin position="1"/>
        <end position="21"/>
    </location>
</feature>
<evidence type="ECO:0000256" key="3">
    <source>
        <dbReference type="ARBA" id="ARBA00022452"/>
    </source>
</evidence>
<evidence type="ECO:0000256" key="12">
    <source>
        <dbReference type="SAM" id="SignalP"/>
    </source>
</evidence>
<evidence type="ECO:0000256" key="2">
    <source>
        <dbReference type="ARBA" id="ARBA00022448"/>
    </source>
</evidence>
<evidence type="ECO:0000256" key="4">
    <source>
        <dbReference type="ARBA" id="ARBA00022692"/>
    </source>
</evidence>
<keyword evidence="7 10" id="KW-0472">Membrane</keyword>
<sequence length="646" mass="73213">MYKKLWLCGALLCTGLTYSQATNEEIESLDEVVLIDSKTEIKRENSGKVVTRITAQEIERSSGQSIPEVINRVSGIEINGTRSNDGQNLGYYVRGGRNRQVVIMVDGVQVNDASSIANDFDLRLLPLDQVAGIEIIKGASSTLYGSGAATAVINITTKEPVNKVIGLQLQSTLGTNNSQQNKDLSIARFDNAVAVSGRASGFDYQVNFSNRFSEKMSAVKSDSTIGDEEFEEDPFNKYNLYSRIGYRINERLKFHFYGNYDNFNSSFDDAFMYQDAENNLESYQFRTGSHWEANYTNGSFIFSDSYTVLNREVTSAYPVKYDSKVYAFDAHNKYIFNQIFHTVIGVNGILSEFNSFGIPFGETDFVQTTNAEEANFDIIDPYVNVVYLSSWGLNVNTGARLNIHSEYGSHLVYNINPSYTHSLSEGYLKALASYGTAYITPSLYQLYDPIYGNPELKPESSGTLELGMELDWKDFRLSGVYFERKTENFVDFVTIDPENFIFQYRNIGETFKARGVEVEVRAEILPDLDLTGNYTYTKAAERFALRIPTHKVNAVLGYQITDDIFSSLTYQFNDERTDTFFNSESFQNERVLLNGYGILNYFLSYRVNENIRMFAGIDNITNESYEEIYRFTTRGRNGRIGLALNF</sequence>
<evidence type="ECO:0000256" key="7">
    <source>
        <dbReference type="ARBA" id="ARBA00023136"/>
    </source>
</evidence>
<dbReference type="Pfam" id="PF00593">
    <property type="entry name" value="TonB_dep_Rec_b-barrel"/>
    <property type="match status" value="1"/>
</dbReference>
<name>A0A5B8YHF8_9FLAO</name>
<evidence type="ECO:0000256" key="8">
    <source>
        <dbReference type="ARBA" id="ARBA00023170"/>
    </source>
</evidence>
<dbReference type="InterPro" id="IPR000531">
    <property type="entry name" value="Beta-barrel_TonB"/>
</dbReference>
<evidence type="ECO:0000256" key="6">
    <source>
        <dbReference type="ARBA" id="ARBA00023077"/>
    </source>
</evidence>
<dbReference type="InterPro" id="IPR036942">
    <property type="entry name" value="Beta-barrel_TonB_sf"/>
</dbReference>
<proteinExistence type="inferred from homology"/>
<comment type="subcellular location">
    <subcellularLocation>
        <location evidence="1 10">Cell outer membrane</location>
        <topology evidence="1 10">Multi-pass membrane protein</topology>
    </subcellularLocation>
</comment>
<dbReference type="PANTHER" id="PTHR30069:SF29">
    <property type="entry name" value="HEMOGLOBIN AND HEMOGLOBIN-HAPTOGLOBIN-BINDING PROTEIN 1-RELATED"/>
    <property type="match status" value="1"/>
</dbReference>